<name>A0A919Q294_9MICO</name>
<dbReference type="Pfam" id="PF13730">
    <property type="entry name" value="HTH_36"/>
    <property type="match status" value="1"/>
</dbReference>
<dbReference type="EMBL" id="BONR01000002">
    <property type="protein sequence ID" value="GIG54541.1"/>
    <property type="molecule type" value="Genomic_DNA"/>
</dbReference>
<evidence type="ECO:0000313" key="1">
    <source>
        <dbReference type="EMBL" id="GIG54541.1"/>
    </source>
</evidence>
<comment type="caution">
    <text evidence="1">The sequence shown here is derived from an EMBL/GenBank/DDBJ whole genome shotgun (WGS) entry which is preliminary data.</text>
</comment>
<dbReference type="AlphaFoldDB" id="A0A919Q294"/>
<protein>
    <recommendedName>
        <fullName evidence="3">Helix-turn-helix domain-containing protein</fullName>
    </recommendedName>
</protein>
<dbReference type="Proteomes" id="UP000652354">
    <property type="component" value="Unassembled WGS sequence"/>
</dbReference>
<gene>
    <name evidence="1" type="ORF">Dac01nite_12930</name>
</gene>
<dbReference type="InterPro" id="IPR036390">
    <property type="entry name" value="WH_DNA-bd_sf"/>
</dbReference>
<dbReference type="Gene3D" id="1.10.10.10">
    <property type="entry name" value="Winged helix-like DNA-binding domain superfamily/Winged helix DNA-binding domain"/>
    <property type="match status" value="1"/>
</dbReference>
<evidence type="ECO:0008006" key="3">
    <source>
        <dbReference type="Google" id="ProtNLM"/>
    </source>
</evidence>
<proteinExistence type="predicted"/>
<evidence type="ECO:0000313" key="2">
    <source>
        <dbReference type="Proteomes" id="UP000652354"/>
    </source>
</evidence>
<keyword evidence="2" id="KW-1185">Reference proteome</keyword>
<organism evidence="1 2">
    <name type="scientific">Demequina activiva</name>
    <dbReference type="NCBI Taxonomy" id="1582364"/>
    <lineage>
        <taxon>Bacteria</taxon>
        <taxon>Bacillati</taxon>
        <taxon>Actinomycetota</taxon>
        <taxon>Actinomycetes</taxon>
        <taxon>Micrococcales</taxon>
        <taxon>Demequinaceae</taxon>
        <taxon>Demequina</taxon>
    </lineage>
</organism>
<dbReference type="InterPro" id="IPR036388">
    <property type="entry name" value="WH-like_DNA-bd_sf"/>
</dbReference>
<dbReference type="RefSeq" id="WP_203654637.1">
    <property type="nucleotide sequence ID" value="NZ_BONR01000002.1"/>
</dbReference>
<sequence>MWESDLDHHELVVYIALLTHRSDAGEAWPSRTTLARESKVSLDSVKRTLRKLEARGLIEITRRKNGKQNASNLYRVDIYDPAQHHASKSHANLKAREVGAGSAYPGAVGTEVGCPEHQEQIREQVIEHG</sequence>
<reference evidence="1" key="1">
    <citation type="submission" date="2021-01" db="EMBL/GenBank/DDBJ databases">
        <title>Whole genome shotgun sequence of Demequina activiva NBRC 110675.</title>
        <authorList>
            <person name="Komaki H."/>
            <person name="Tamura T."/>
        </authorList>
    </citation>
    <scope>NUCLEOTIDE SEQUENCE</scope>
    <source>
        <strain evidence="1">NBRC 110675</strain>
    </source>
</reference>
<accession>A0A919Q294</accession>
<dbReference type="SUPFAM" id="SSF46785">
    <property type="entry name" value="Winged helix' DNA-binding domain"/>
    <property type="match status" value="1"/>
</dbReference>